<evidence type="ECO:0000313" key="5">
    <source>
        <dbReference type="Proteomes" id="UP000092605"/>
    </source>
</evidence>
<dbReference type="InterPro" id="IPR041963">
    <property type="entry name" value="BsuBI/PstI_C_sf"/>
</dbReference>
<sequence>MIKIEEAKEVLRLLGLPKRQQNDRSAYTLLALLNLKQNDNWTDATINLIGIHEIIVFIAKEYNFEYAENSRESIRRQTIHQLEQAGIIERNADDPTRPTNSGKTVYSITPEALDVIKSYGTDKWETKLEKFLQNKEKLAEKYLMKRQIHQIPVKIDTDEELIFSPGEHNELQKLIIEEFGSRFAKGSKLLYVGDTADKNLYRLDKELEAIGIPFVEQDKLPDVVLYNKDKNWIFLCEAVTSHGPISPKRFIELEEMLKDCTAGKIYVTCFLDMSTFKRYADEIAWETEVWIAEMPDHLLHYNGDRFMGPRD</sequence>
<dbReference type="Pfam" id="PF17728">
    <property type="entry name" value="BsuBI_PstI_RE_N"/>
    <property type="match status" value="1"/>
</dbReference>
<evidence type="ECO:0000259" key="2">
    <source>
        <dbReference type="Pfam" id="PF17728"/>
    </source>
</evidence>
<name>A0A150FPC9_CLOPD</name>
<keyword evidence="3" id="KW-0378">Hydrolase</keyword>
<dbReference type="GO" id="GO:0009036">
    <property type="term" value="F:type II site-specific deoxyribonuclease activity"/>
    <property type="evidence" value="ECO:0007669"/>
    <property type="project" value="UniProtKB-EC"/>
</dbReference>
<comment type="caution">
    <text evidence="3">The sequence shown here is derived from an EMBL/GenBank/DDBJ whole genome shotgun (WGS) entry which is preliminary data.</text>
</comment>
<dbReference type="PATRIC" id="fig|1121328.3.peg.569"/>
<accession>A0A150FPC9</accession>
<feature type="domain" description="BsuBI/PstI restriction endonuclease" evidence="1">
    <location>
        <begin position="151"/>
        <end position="303"/>
    </location>
</feature>
<dbReference type="EMBL" id="FRBG01000002">
    <property type="protein sequence ID" value="SHK49649.1"/>
    <property type="molecule type" value="Genomic_DNA"/>
</dbReference>
<keyword evidence="6" id="KW-1185">Reference proteome</keyword>
<organism evidence="3 5">
    <name type="scientific">Alkalithermobacter thermoalcaliphilus JW-YL-7 = DSM 7308</name>
    <dbReference type="NCBI Taxonomy" id="1121328"/>
    <lineage>
        <taxon>Bacteria</taxon>
        <taxon>Bacillati</taxon>
        <taxon>Bacillota</taxon>
        <taxon>Clostridia</taxon>
        <taxon>Peptostreptococcales</taxon>
        <taxon>Tepidibacteraceae</taxon>
        <taxon>Alkalithermobacter</taxon>
    </lineage>
</organism>
<dbReference type="EC" id="3.1.21.4" evidence="3"/>
<dbReference type="Gene3D" id="3.40.1350.80">
    <property type="match status" value="1"/>
</dbReference>
<dbReference type="OrthoDB" id="9798907at2"/>
<evidence type="ECO:0000313" key="3">
    <source>
        <dbReference type="EMBL" id="KXZ39493.1"/>
    </source>
</evidence>
<dbReference type="Proteomes" id="UP000323392">
    <property type="component" value="Unassembled WGS sequence"/>
</dbReference>
<feature type="domain" description="BsuBI/PstI restriction endonuclease HTH" evidence="2">
    <location>
        <begin position="3"/>
        <end position="139"/>
    </location>
</feature>
<dbReference type="REBASE" id="150153">
    <property type="entry name" value="CpaYL7IIIP"/>
</dbReference>
<dbReference type="Proteomes" id="UP000092605">
    <property type="component" value="Unassembled WGS sequence"/>
</dbReference>
<proteinExistence type="predicted"/>
<reference evidence="4 6" key="2">
    <citation type="submission" date="2016-11" db="EMBL/GenBank/DDBJ databases">
        <authorList>
            <person name="Varghese N."/>
            <person name="Submissions S."/>
        </authorList>
    </citation>
    <scope>NUCLEOTIDE SEQUENCE [LARGE SCALE GENOMIC DNA]</scope>
    <source>
        <strain evidence="4 6">DSM 7308</strain>
    </source>
</reference>
<keyword evidence="4" id="KW-0540">Nuclease</keyword>
<dbReference type="AlphaFoldDB" id="A0A150FPC9"/>
<dbReference type="InterPro" id="IPR041454">
    <property type="entry name" value="BsuBI/PstI_N"/>
</dbReference>
<gene>
    <name evidence="3" type="ORF">JWYL7_0568</name>
    <name evidence="4" type="ORF">SAMN05661008_00321</name>
</gene>
<reference evidence="3 5" key="1">
    <citation type="submission" date="2016-02" db="EMBL/GenBank/DDBJ databases">
        <title>Draft genome sequence for Clostridium paradoxum JW-YL-7.</title>
        <authorList>
            <person name="Utturkar S.M."/>
            <person name="Lancaster A."/>
            <person name="Poole F.L."/>
            <person name="Adams M.W."/>
            <person name="Brown S.D."/>
        </authorList>
    </citation>
    <scope>NUCLEOTIDE SEQUENCE [LARGE SCALE GENOMIC DNA]</scope>
    <source>
        <strain evidence="3 5">JW-YL-7</strain>
    </source>
</reference>
<dbReference type="InterPro" id="IPR009528">
    <property type="entry name" value="Restrct_endonuc_II_BsuBI_C"/>
</dbReference>
<dbReference type="Pfam" id="PF06616">
    <property type="entry name" value="BsuBI_PstI_RE"/>
    <property type="match status" value="1"/>
</dbReference>
<dbReference type="STRING" id="1121328.JWYL7_0568"/>
<keyword evidence="4" id="KW-0255">Endonuclease</keyword>
<dbReference type="GO" id="GO:0003677">
    <property type="term" value="F:DNA binding"/>
    <property type="evidence" value="ECO:0007669"/>
    <property type="project" value="InterPro"/>
</dbReference>
<evidence type="ECO:0000313" key="6">
    <source>
        <dbReference type="Proteomes" id="UP000323392"/>
    </source>
</evidence>
<protein>
    <submittedName>
        <fullName evidence="4">BsuBI/PstI restriction endonuclease C-terminus</fullName>
    </submittedName>
    <submittedName>
        <fullName evidence="3">Type II site-specific deoxyribonuclease</fullName>
        <ecNumber evidence="3">3.1.21.4</ecNumber>
    </submittedName>
</protein>
<dbReference type="EMBL" id="LSFY01000001">
    <property type="protein sequence ID" value="KXZ39493.1"/>
    <property type="molecule type" value="Genomic_DNA"/>
</dbReference>
<evidence type="ECO:0000313" key="4">
    <source>
        <dbReference type="EMBL" id="SHK49649.1"/>
    </source>
</evidence>
<dbReference type="InterPro" id="IPR041962">
    <property type="entry name" value="BsuBI/PstI_N_sf"/>
</dbReference>
<dbReference type="RefSeq" id="WP_066068774.1">
    <property type="nucleotide sequence ID" value="NZ_FRBG01000002.1"/>
</dbReference>
<dbReference type="GO" id="GO:0009307">
    <property type="term" value="P:DNA restriction-modification system"/>
    <property type="evidence" value="ECO:0007669"/>
    <property type="project" value="InterPro"/>
</dbReference>
<dbReference type="GO" id="GO:0000287">
    <property type="term" value="F:magnesium ion binding"/>
    <property type="evidence" value="ECO:0007669"/>
    <property type="project" value="InterPro"/>
</dbReference>
<evidence type="ECO:0000259" key="1">
    <source>
        <dbReference type="Pfam" id="PF06616"/>
    </source>
</evidence>
<dbReference type="Gene3D" id="1.10.10.1820">
    <property type="entry name" value="BsuBI/PstI restriction endonuclease-like"/>
    <property type="match status" value="1"/>
</dbReference>